<comment type="cofactor">
    <cofactor evidence="1">
        <name>Zn(2+)</name>
        <dbReference type="ChEBI" id="CHEBI:29105"/>
    </cofactor>
</comment>
<dbReference type="InterPro" id="IPR001279">
    <property type="entry name" value="Metallo-B-lactamas"/>
</dbReference>
<evidence type="ECO:0000313" key="7">
    <source>
        <dbReference type="Proteomes" id="UP000235122"/>
    </source>
</evidence>
<keyword evidence="2" id="KW-0479">Metal-binding</keyword>
<protein>
    <submittedName>
        <fullName evidence="6">MBL fold metallo-hydrolase</fullName>
    </submittedName>
</protein>
<feature type="domain" description="Metallo-beta-lactamase" evidence="5">
    <location>
        <begin position="12"/>
        <end position="211"/>
    </location>
</feature>
<dbReference type="EMBL" id="PKKO01000005">
    <property type="protein sequence ID" value="PKY71891.1"/>
    <property type="molecule type" value="Genomic_DNA"/>
</dbReference>
<dbReference type="AlphaFoldDB" id="A0A2I1IL93"/>
<evidence type="ECO:0000256" key="4">
    <source>
        <dbReference type="ARBA" id="ARBA00022833"/>
    </source>
</evidence>
<keyword evidence="7" id="KW-1185">Reference proteome</keyword>
<accession>A0A2I1IL93</accession>
<evidence type="ECO:0000313" key="6">
    <source>
        <dbReference type="EMBL" id="PKY71891.1"/>
    </source>
</evidence>
<dbReference type="SMART" id="SM00849">
    <property type="entry name" value="Lactamase_B"/>
    <property type="match status" value="1"/>
</dbReference>
<keyword evidence="4" id="KW-0862">Zinc</keyword>
<proteinExistence type="predicted"/>
<name>A0A2I1IL93_9ACTO</name>
<comment type="caution">
    <text evidence="6">The sequence shown here is derived from an EMBL/GenBank/DDBJ whole genome shotgun (WGS) entry which is preliminary data.</text>
</comment>
<gene>
    <name evidence="6" type="ORF">CYJ19_09245</name>
</gene>
<dbReference type="PANTHER" id="PTHR46233:SF3">
    <property type="entry name" value="HYDROXYACYLGLUTATHIONE HYDROLASE GLOC"/>
    <property type="match status" value="1"/>
</dbReference>
<dbReference type="InterPro" id="IPR036866">
    <property type="entry name" value="RibonucZ/Hydroxyglut_hydro"/>
</dbReference>
<dbReference type="InterPro" id="IPR051453">
    <property type="entry name" value="MBL_Glyoxalase_II"/>
</dbReference>
<dbReference type="GO" id="GO:0016787">
    <property type="term" value="F:hydrolase activity"/>
    <property type="evidence" value="ECO:0007669"/>
    <property type="project" value="UniProtKB-KW"/>
</dbReference>
<dbReference type="Proteomes" id="UP000235122">
    <property type="component" value="Unassembled WGS sequence"/>
</dbReference>
<evidence type="ECO:0000259" key="5">
    <source>
        <dbReference type="SMART" id="SM00849"/>
    </source>
</evidence>
<dbReference type="Gene3D" id="3.60.15.10">
    <property type="entry name" value="Ribonuclease Z/Hydroxyacylglutathione hydrolase-like"/>
    <property type="match status" value="1"/>
</dbReference>
<dbReference type="PANTHER" id="PTHR46233">
    <property type="entry name" value="HYDROXYACYLGLUTATHIONE HYDROLASE GLOC"/>
    <property type="match status" value="1"/>
</dbReference>
<dbReference type="CDD" id="cd06262">
    <property type="entry name" value="metallo-hydrolase-like_MBL-fold"/>
    <property type="match status" value="1"/>
</dbReference>
<dbReference type="GeneID" id="35867040"/>
<sequence>MQINTLVAPFFAANTYILNVGKEALVVDPGAGHAQAILDKLAEKDLEVGAVLCTHGHPDHVWDAAKIAGDRPVYVPGPDLYRMDNPLVDELLAAAMAQTGNSEWIRPKNVQELPAQMLTEATELVSQVALRAVPAPGHTEGSTLFFGSGPLEGEGAKLVEKTPVFALAADVIFAGSVGRTDLVGGDSTQMLHTLRTLQNVTDPQTVLLPGHGRATTMGLEKRTNPYLVQARIAG</sequence>
<reference evidence="6 7" key="1">
    <citation type="submission" date="2017-12" db="EMBL/GenBank/DDBJ databases">
        <title>Phylogenetic diversity of female urinary microbiome.</title>
        <authorList>
            <person name="Thomas-White K."/>
            <person name="Wolfe A.J."/>
        </authorList>
    </citation>
    <scope>NUCLEOTIDE SEQUENCE [LARGE SCALE GENOMIC DNA]</scope>
    <source>
        <strain evidence="6 7">UMB0402</strain>
    </source>
</reference>
<dbReference type="SUPFAM" id="SSF56281">
    <property type="entry name" value="Metallo-hydrolase/oxidoreductase"/>
    <property type="match status" value="1"/>
</dbReference>
<dbReference type="STRING" id="33007.HMPREF3198_02173"/>
<dbReference type="GO" id="GO:0046872">
    <property type="term" value="F:metal ion binding"/>
    <property type="evidence" value="ECO:0007669"/>
    <property type="project" value="UniProtKB-KW"/>
</dbReference>
<keyword evidence="3 6" id="KW-0378">Hydrolase</keyword>
<dbReference type="Pfam" id="PF00753">
    <property type="entry name" value="Lactamase_B"/>
    <property type="match status" value="1"/>
</dbReference>
<organism evidence="6 7">
    <name type="scientific">Winkia neuii</name>
    <dbReference type="NCBI Taxonomy" id="33007"/>
    <lineage>
        <taxon>Bacteria</taxon>
        <taxon>Bacillati</taxon>
        <taxon>Actinomycetota</taxon>
        <taxon>Actinomycetes</taxon>
        <taxon>Actinomycetales</taxon>
        <taxon>Actinomycetaceae</taxon>
        <taxon>Winkia</taxon>
    </lineage>
</organism>
<evidence type="ECO:0000256" key="3">
    <source>
        <dbReference type="ARBA" id="ARBA00022801"/>
    </source>
</evidence>
<evidence type="ECO:0000256" key="2">
    <source>
        <dbReference type="ARBA" id="ARBA00022723"/>
    </source>
</evidence>
<evidence type="ECO:0000256" key="1">
    <source>
        <dbReference type="ARBA" id="ARBA00001947"/>
    </source>
</evidence>
<dbReference type="RefSeq" id="WP_024331711.1">
    <property type="nucleotide sequence ID" value="NZ_JASOXK010000006.1"/>
</dbReference>